<dbReference type="AlphaFoldDB" id="G0MX26"/>
<keyword evidence="3" id="KW-1185">Reference proteome</keyword>
<proteinExistence type="predicted"/>
<dbReference type="OMA" id="CYAIRAY"/>
<dbReference type="FunCoup" id="G0MX26">
    <property type="interactions" value="1088"/>
</dbReference>
<evidence type="ECO:0000256" key="1">
    <source>
        <dbReference type="SAM" id="SignalP"/>
    </source>
</evidence>
<dbReference type="InParanoid" id="G0MX26"/>
<dbReference type="HOGENOM" id="CLU_158838_0_0_1"/>
<evidence type="ECO:0000313" key="2">
    <source>
        <dbReference type="EMBL" id="EGT46701.1"/>
    </source>
</evidence>
<keyword evidence="1" id="KW-0732">Signal</keyword>
<dbReference type="EMBL" id="GL379818">
    <property type="protein sequence ID" value="EGT46701.1"/>
    <property type="molecule type" value="Genomic_DNA"/>
</dbReference>
<dbReference type="eggNOG" id="ENOG502TIZE">
    <property type="taxonomic scope" value="Eukaryota"/>
</dbReference>
<dbReference type="Proteomes" id="UP000008068">
    <property type="component" value="Unassembled WGS sequence"/>
</dbReference>
<sequence>MISNCLIVFLLLNLASPVFGISCYAIRAYDNLQTVVHNKSFCTAYYEVANGEGTFYGVDRDPIKTDQLKWDFNLGKDCQLQKYKLNEKEEMVVVYQCICFTQMCNFPFAFEEFKQRGYTLAPKPSKVDSIW</sequence>
<organism evidence="3">
    <name type="scientific">Caenorhabditis brenneri</name>
    <name type="common">Nematode worm</name>
    <dbReference type="NCBI Taxonomy" id="135651"/>
    <lineage>
        <taxon>Eukaryota</taxon>
        <taxon>Metazoa</taxon>
        <taxon>Ecdysozoa</taxon>
        <taxon>Nematoda</taxon>
        <taxon>Chromadorea</taxon>
        <taxon>Rhabditida</taxon>
        <taxon>Rhabditina</taxon>
        <taxon>Rhabditomorpha</taxon>
        <taxon>Rhabditoidea</taxon>
        <taxon>Rhabditidae</taxon>
        <taxon>Peloderinae</taxon>
        <taxon>Caenorhabditis</taxon>
    </lineage>
</organism>
<feature type="signal peptide" evidence="1">
    <location>
        <begin position="1"/>
        <end position="20"/>
    </location>
</feature>
<accession>G0MX26</accession>
<reference evidence="3" key="1">
    <citation type="submission" date="2011-07" db="EMBL/GenBank/DDBJ databases">
        <authorList>
            <consortium name="Caenorhabditis brenneri Sequencing and Analysis Consortium"/>
            <person name="Wilson R.K."/>
        </authorList>
    </citation>
    <scope>NUCLEOTIDE SEQUENCE [LARGE SCALE GENOMIC DNA]</scope>
    <source>
        <strain evidence="3">PB2801</strain>
    </source>
</reference>
<evidence type="ECO:0000313" key="3">
    <source>
        <dbReference type="Proteomes" id="UP000008068"/>
    </source>
</evidence>
<name>G0MX26_CAEBE</name>
<protein>
    <submittedName>
        <fullName evidence="2">Uncharacterized protein</fullName>
    </submittedName>
</protein>
<gene>
    <name evidence="2" type="ORF">CAEBREN_20185</name>
</gene>
<feature type="chain" id="PRO_5003403770" evidence="1">
    <location>
        <begin position="21"/>
        <end position="131"/>
    </location>
</feature>